<sequence>MSSESTFFPPYRRIALELRGEIEAGRYRVGQLIPTQQALVRRFQTSRATVQRALDVLRQDGYINSQQGRGSVVLDRNEMLRSQGAPPDLTSHVARAFRADRVTLDVFSLTTETLNWALTPTLNLIRDGELCPQHIAVRVLVPSPDLELPVHRRVDDAQDTRPLKRFQRLLRSSVVALKSSLESLSSDLGLVPEVSVEVRTVAIAPMQKLYVLNGTDVLTGFYRVVQRSVLVEGERMDIFDALGAKVSFFHHSTADGDASQGAQYVRQCLVFYDSLWSTVATPWELSE</sequence>
<organism evidence="5 6">
    <name type="scientific">Actinacidiphila oryziradicis</name>
    <dbReference type="NCBI Taxonomy" id="2571141"/>
    <lineage>
        <taxon>Bacteria</taxon>
        <taxon>Bacillati</taxon>
        <taxon>Actinomycetota</taxon>
        <taxon>Actinomycetes</taxon>
        <taxon>Kitasatosporales</taxon>
        <taxon>Streptomycetaceae</taxon>
        <taxon>Actinacidiphila</taxon>
    </lineage>
</organism>
<dbReference type="PRINTS" id="PR00035">
    <property type="entry name" value="HTHGNTR"/>
</dbReference>
<protein>
    <submittedName>
        <fullName evidence="5">GntR family transcriptional regulator</fullName>
    </submittedName>
</protein>
<keyword evidence="1" id="KW-0805">Transcription regulation</keyword>
<evidence type="ECO:0000256" key="2">
    <source>
        <dbReference type="ARBA" id="ARBA00023125"/>
    </source>
</evidence>
<proteinExistence type="predicted"/>
<dbReference type="PROSITE" id="PS50949">
    <property type="entry name" value="HTH_GNTR"/>
    <property type="match status" value="1"/>
</dbReference>
<dbReference type="GO" id="GO:0003677">
    <property type="term" value="F:DNA binding"/>
    <property type="evidence" value="ECO:0007669"/>
    <property type="project" value="UniProtKB-KW"/>
</dbReference>
<feature type="domain" description="HTH gntR-type" evidence="4">
    <location>
        <begin position="8"/>
        <end position="76"/>
    </location>
</feature>
<dbReference type="RefSeq" id="WP_136726773.1">
    <property type="nucleotide sequence ID" value="NZ_JAOPYF010000410.1"/>
</dbReference>
<dbReference type="InterPro" id="IPR050679">
    <property type="entry name" value="Bact_HTH_transcr_reg"/>
</dbReference>
<dbReference type="Pfam" id="PF00392">
    <property type="entry name" value="GntR"/>
    <property type="match status" value="1"/>
</dbReference>
<keyword evidence="2" id="KW-0238">DNA-binding</keyword>
<reference evidence="5 6" key="1">
    <citation type="submission" date="2019-04" db="EMBL/GenBank/DDBJ databases">
        <title>Streptomyces oryziradicis sp. nov., a novel actinomycete isolated from rhizosphere soil of rice (Oryza sativa L.).</title>
        <authorList>
            <person name="Li C."/>
        </authorList>
    </citation>
    <scope>NUCLEOTIDE SEQUENCE [LARGE SCALE GENOMIC DNA]</scope>
    <source>
        <strain evidence="5 6">NEAU-C40</strain>
    </source>
</reference>
<accession>A0A4U0SFM8</accession>
<dbReference type="SMART" id="SM00345">
    <property type="entry name" value="HTH_GNTR"/>
    <property type="match status" value="1"/>
</dbReference>
<keyword evidence="6" id="KW-1185">Reference proteome</keyword>
<dbReference type="CDD" id="cd07377">
    <property type="entry name" value="WHTH_GntR"/>
    <property type="match status" value="1"/>
</dbReference>
<dbReference type="GO" id="GO:0003700">
    <property type="term" value="F:DNA-binding transcription factor activity"/>
    <property type="evidence" value="ECO:0007669"/>
    <property type="project" value="InterPro"/>
</dbReference>
<keyword evidence="3" id="KW-0804">Transcription</keyword>
<dbReference type="InterPro" id="IPR000524">
    <property type="entry name" value="Tscrpt_reg_HTH_GntR"/>
</dbReference>
<comment type="caution">
    <text evidence="5">The sequence shown here is derived from an EMBL/GenBank/DDBJ whole genome shotgun (WGS) entry which is preliminary data.</text>
</comment>
<evidence type="ECO:0000313" key="5">
    <source>
        <dbReference type="EMBL" id="TKA08394.1"/>
    </source>
</evidence>
<dbReference type="PANTHER" id="PTHR44846">
    <property type="entry name" value="MANNOSYL-D-GLYCERATE TRANSPORT/METABOLISM SYSTEM REPRESSOR MNGR-RELATED"/>
    <property type="match status" value="1"/>
</dbReference>
<gene>
    <name evidence="5" type="ORF">FCI23_28305</name>
</gene>
<dbReference type="InterPro" id="IPR036390">
    <property type="entry name" value="WH_DNA-bd_sf"/>
</dbReference>
<dbReference type="InterPro" id="IPR036388">
    <property type="entry name" value="WH-like_DNA-bd_sf"/>
</dbReference>
<dbReference type="AlphaFoldDB" id="A0A4U0SFM8"/>
<name>A0A4U0SFM8_9ACTN</name>
<evidence type="ECO:0000313" key="6">
    <source>
        <dbReference type="Proteomes" id="UP000305778"/>
    </source>
</evidence>
<dbReference type="EMBL" id="SUMC01000031">
    <property type="protein sequence ID" value="TKA08394.1"/>
    <property type="molecule type" value="Genomic_DNA"/>
</dbReference>
<evidence type="ECO:0000259" key="4">
    <source>
        <dbReference type="PROSITE" id="PS50949"/>
    </source>
</evidence>
<dbReference type="Gene3D" id="1.10.10.10">
    <property type="entry name" value="Winged helix-like DNA-binding domain superfamily/Winged helix DNA-binding domain"/>
    <property type="match status" value="1"/>
</dbReference>
<dbReference type="OrthoDB" id="7363114at2"/>
<dbReference type="SUPFAM" id="SSF46785">
    <property type="entry name" value="Winged helix' DNA-binding domain"/>
    <property type="match status" value="1"/>
</dbReference>
<evidence type="ECO:0000256" key="1">
    <source>
        <dbReference type="ARBA" id="ARBA00023015"/>
    </source>
</evidence>
<evidence type="ECO:0000256" key="3">
    <source>
        <dbReference type="ARBA" id="ARBA00023163"/>
    </source>
</evidence>
<dbReference type="Proteomes" id="UP000305778">
    <property type="component" value="Unassembled WGS sequence"/>
</dbReference>